<dbReference type="AlphaFoldDB" id="A0A1I2DE64"/>
<sequence>MLRRVVAARYVVPLREGGSLPAVVEAEDGRSYVVKFRAAGQGARALVAEIVVGELGRTLGLPVPELVIVELDAAVGRNEGDPEIRDLVVKSAGDNVGMAFLASAIGFDPAARPKLDPTLAARIVAFDAFAQNMDRTAKNTNLLWCTGQLWLIDHGAALYWQHDWDGGLDGADSKFPLIARHVLLPWAGPIAAEAAWLTAGLTDAAIDAATAAVPEAWWTPPPALPPDEFRAAFAARLRARRDAASIYLEEADRARAV</sequence>
<keyword evidence="3" id="KW-1185">Reference proteome</keyword>
<feature type="domain" description="HipA-like kinase" evidence="1">
    <location>
        <begin position="15"/>
        <end position="163"/>
    </location>
</feature>
<evidence type="ECO:0000313" key="3">
    <source>
        <dbReference type="Proteomes" id="UP000199400"/>
    </source>
</evidence>
<proteinExistence type="predicted"/>
<dbReference type="RefSeq" id="WP_096328684.1">
    <property type="nucleotide sequence ID" value="NZ_FOMX01000019.1"/>
</dbReference>
<evidence type="ECO:0000313" key="2">
    <source>
        <dbReference type="EMBL" id="SFE78691.1"/>
    </source>
</evidence>
<dbReference type="Proteomes" id="UP000199400">
    <property type="component" value="Unassembled WGS sequence"/>
</dbReference>
<dbReference type="InterPro" id="IPR046748">
    <property type="entry name" value="HipA_2"/>
</dbReference>
<reference evidence="3" key="1">
    <citation type="submission" date="2016-10" db="EMBL/GenBank/DDBJ databases">
        <authorList>
            <person name="Varghese N."/>
            <person name="Submissions S."/>
        </authorList>
    </citation>
    <scope>NUCLEOTIDE SEQUENCE [LARGE SCALE GENOMIC DNA]</scope>
    <source>
        <strain evidence="3">ATCC 25963</strain>
    </source>
</reference>
<evidence type="ECO:0000259" key="1">
    <source>
        <dbReference type="Pfam" id="PF20613"/>
    </source>
</evidence>
<organism evidence="2 3">
    <name type="scientific">Nannocystis exedens</name>
    <dbReference type="NCBI Taxonomy" id="54"/>
    <lineage>
        <taxon>Bacteria</taxon>
        <taxon>Pseudomonadati</taxon>
        <taxon>Myxococcota</taxon>
        <taxon>Polyangia</taxon>
        <taxon>Nannocystales</taxon>
        <taxon>Nannocystaceae</taxon>
        <taxon>Nannocystis</taxon>
    </lineage>
</organism>
<accession>A0A1I2DE64</accession>
<gene>
    <name evidence="2" type="ORF">SAMN02745121_05547</name>
</gene>
<name>A0A1I2DE64_9BACT</name>
<dbReference type="Pfam" id="PF20613">
    <property type="entry name" value="HipA_2"/>
    <property type="match status" value="1"/>
</dbReference>
<dbReference type="STRING" id="54.SAMN02745121_05547"/>
<protein>
    <recommendedName>
        <fullName evidence="1">HipA-like kinase domain-containing protein</fullName>
    </recommendedName>
</protein>
<dbReference type="OrthoDB" id="9786330at2"/>
<dbReference type="EMBL" id="FOMX01000019">
    <property type="protein sequence ID" value="SFE78691.1"/>
    <property type="molecule type" value="Genomic_DNA"/>
</dbReference>